<dbReference type="InterPro" id="IPR036736">
    <property type="entry name" value="ACP-like_sf"/>
</dbReference>
<evidence type="ECO:0000313" key="1">
    <source>
        <dbReference type="EMBL" id="WNH02676.1"/>
    </source>
</evidence>
<protein>
    <recommendedName>
        <fullName evidence="3">Carrier domain-containing protein</fullName>
    </recommendedName>
</protein>
<dbReference type="RefSeq" id="WP_189760543.1">
    <property type="nucleotide sequence ID" value="NZ_CAWPOC010000256.1"/>
</dbReference>
<dbReference type="Gene3D" id="1.10.1200.10">
    <property type="entry name" value="ACP-like"/>
    <property type="match status" value="1"/>
</dbReference>
<evidence type="ECO:0008006" key="3">
    <source>
        <dbReference type="Google" id="ProtNLM"/>
    </source>
</evidence>
<proteinExistence type="predicted"/>
<name>A0ABY9XJ85_9GAMM</name>
<reference evidence="1 2" key="1">
    <citation type="journal article" date="2023" name="Access Microbiol">
        <title>The genome of a steinernematid-associated Pseudomonas piscis bacterium encodes the biosynthesis of insect toxins.</title>
        <authorList>
            <person name="Awori R.M."/>
            <person name="Hendre P."/>
            <person name="Amugune N.O."/>
        </authorList>
    </citation>
    <scope>NUCLEOTIDE SEQUENCE [LARGE SCALE GENOMIC DNA]</scope>
    <source>
        <strain evidence="1 2">97</strain>
    </source>
</reference>
<dbReference type="GeneID" id="88854447"/>
<organism evidence="1 2">
    <name type="scientific">Xenorhabdus griffiniae</name>
    <dbReference type="NCBI Taxonomy" id="351672"/>
    <lineage>
        <taxon>Bacteria</taxon>
        <taxon>Pseudomonadati</taxon>
        <taxon>Pseudomonadota</taxon>
        <taxon>Gammaproteobacteria</taxon>
        <taxon>Enterobacterales</taxon>
        <taxon>Morganellaceae</taxon>
        <taxon>Xenorhabdus</taxon>
    </lineage>
</organism>
<keyword evidence="2" id="KW-1185">Reference proteome</keyword>
<dbReference type="Proteomes" id="UP001300348">
    <property type="component" value="Chromosome"/>
</dbReference>
<sequence>MQTLKEIITEILVEMANKKEGDEVISVPDILHDSLSYMRFIVTLEEHLGVFLDDLDATLLHVDSVDVLTDRIRGIIPAPLESDHD</sequence>
<dbReference type="SUPFAM" id="SSF47336">
    <property type="entry name" value="ACP-like"/>
    <property type="match status" value="1"/>
</dbReference>
<evidence type="ECO:0000313" key="2">
    <source>
        <dbReference type="Proteomes" id="UP001300348"/>
    </source>
</evidence>
<dbReference type="EMBL" id="CP133647">
    <property type="protein sequence ID" value="WNH02676.1"/>
    <property type="molecule type" value="Genomic_DNA"/>
</dbReference>
<accession>A0ABY9XJ85</accession>
<gene>
    <name evidence="1" type="ORF">QL112_002780</name>
</gene>